<sequence length="282" mass="29732">MNKSGLTRIVAGVGASPAGRRAVEAAAREAADHDYPLHLIHAFDWPPGVAEDCRDLRGLLEQAVEAAAAVAPTLTITTELLEDDPLTGLLRLSRHAALTVIGDGNLNELVCLTADAMAVQLAARAFNSVMITRAVAPPDGPVLAGITDYDTSDLVLDYAFDAAAHRQTGLTLVHVRETGNPTRSLDQTVAAYARAYGVDPCLRILEGDPTTVVTREAREASLIVAGARGHSPYHGMLGSVTQTLLHHGRAPIVVIRGCPPTHRLVTRAEERSSAEPAAAGSR</sequence>
<dbReference type="Pfam" id="PF00582">
    <property type="entry name" value="Usp"/>
    <property type="match status" value="2"/>
</dbReference>
<evidence type="ECO:0000313" key="4">
    <source>
        <dbReference type="Proteomes" id="UP000198415"/>
    </source>
</evidence>
<organism evidence="3 4">
    <name type="scientific">Actinoplanes regularis</name>
    <dbReference type="NCBI Taxonomy" id="52697"/>
    <lineage>
        <taxon>Bacteria</taxon>
        <taxon>Bacillati</taxon>
        <taxon>Actinomycetota</taxon>
        <taxon>Actinomycetes</taxon>
        <taxon>Micromonosporales</taxon>
        <taxon>Micromonosporaceae</taxon>
        <taxon>Actinoplanes</taxon>
    </lineage>
</organism>
<dbReference type="InterPro" id="IPR006015">
    <property type="entry name" value="Universal_stress_UspA"/>
</dbReference>
<proteinExistence type="inferred from homology"/>
<feature type="domain" description="UspA" evidence="2">
    <location>
        <begin position="7"/>
        <end position="108"/>
    </location>
</feature>
<dbReference type="OrthoDB" id="3404132at2"/>
<keyword evidence="4" id="KW-1185">Reference proteome</keyword>
<dbReference type="SUPFAM" id="SSF52402">
    <property type="entry name" value="Adenine nucleotide alpha hydrolases-like"/>
    <property type="match status" value="2"/>
</dbReference>
<evidence type="ECO:0000259" key="2">
    <source>
        <dbReference type="Pfam" id="PF00582"/>
    </source>
</evidence>
<evidence type="ECO:0000313" key="3">
    <source>
        <dbReference type="EMBL" id="SNT12860.1"/>
    </source>
</evidence>
<dbReference type="PANTHER" id="PTHR46268:SF6">
    <property type="entry name" value="UNIVERSAL STRESS PROTEIN UP12"/>
    <property type="match status" value="1"/>
</dbReference>
<dbReference type="EMBL" id="FZNR01000042">
    <property type="protein sequence ID" value="SNT12860.1"/>
    <property type="molecule type" value="Genomic_DNA"/>
</dbReference>
<dbReference type="RefSeq" id="WP_089299227.1">
    <property type="nucleotide sequence ID" value="NZ_BOMU01000135.1"/>
</dbReference>
<dbReference type="Proteomes" id="UP000198415">
    <property type="component" value="Unassembled WGS sequence"/>
</dbReference>
<name>A0A239K4H9_9ACTN</name>
<protein>
    <submittedName>
        <fullName evidence="3">Nucleotide-binding universal stress protein, UspA family</fullName>
    </submittedName>
</protein>
<evidence type="ECO:0000256" key="1">
    <source>
        <dbReference type="ARBA" id="ARBA00008791"/>
    </source>
</evidence>
<dbReference type="AlphaFoldDB" id="A0A239K4H9"/>
<dbReference type="InterPro" id="IPR006016">
    <property type="entry name" value="UspA"/>
</dbReference>
<feature type="domain" description="UspA" evidence="2">
    <location>
        <begin position="189"/>
        <end position="256"/>
    </location>
</feature>
<dbReference type="Gene3D" id="3.40.50.620">
    <property type="entry name" value="HUPs"/>
    <property type="match status" value="2"/>
</dbReference>
<comment type="similarity">
    <text evidence="1">Belongs to the universal stress protein A family.</text>
</comment>
<accession>A0A239K4H9</accession>
<dbReference type="PRINTS" id="PR01438">
    <property type="entry name" value="UNVRSLSTRESS"/>
</dbReference>
<dbReference type="PANTHER" id="PTHR46268">
    <property type="entry name" value="STRESS RESPONSE PROTEIN NHAX"/>
    <property type="match status" value="1"/>
</dbReference>
<reference evidence="3 4" key="1">
    <citation type="submission" date="2017-06" db="EMBL/GenBank/DDBJ databases">
        <authorList>
            <person name="Kim H.J."/>
            <person name="Triplett B.A."/>
        </authorList>
    </citation>
    <scope>NUCLEOTIDE SEQUENCE [LARGE SCALE GENOMIC DNA]</scope>
    <source>
        <strain evidence="3 4">DSM 43151</strain>
    </source>
</reference>
<dbReference type="InterPro" id="IPR014729">
    <property type="entry name" value="Rossmann-like_a/b/a_fold"/>
</dbReference>
<gene>
    <name evidence="3" type="ORF">SAMN06264365_14222</name>
</gene>